<reference evidence="2" key="1">
    <citation type="submission" date="2023-03" db="EMBL/GenBank/DDBJ databases">
        <title>Massive genome expansion in bonnet fungi (Mycena s.s.) driven by repeated elements and novel gene families across ecological guilds.</title>
        <authorList>
            <consortium name="Lawrence Berkeley National Laboratory"/>
            <person name="Harder C.B."/>
            <person name="Miyauchi S."/>
            <person name="Viragh M."/>
            <person name="Kuo A."/>
            <person name="Thoen E."/>
            <person name="Andreopoulos B."/>
            <person name="Lu D."/>
            <person name="Skrede I."/>
            <person name="Drula E."/>
            <person name="Henrissat B."/>
            <person name="Morin E."/>
            <person name="Kohler A."/>
            <person name="Barry K."/>
            <person name="LaButti K."/>
            <person name="Morin E."/>
            <person name="Salamov A."/>
            <person name="Lipzen A."/>
            <person name="Mereny Z."/>
            <person name="Hegedus B."/>
            <person name="Baldrian P."/>
            <person name="Stursova M."/>
            <person name="Weitz H."/>
            <person name="Taylor A."/>
            <person name="Grigoriev I.V."/>
            <person name="Nagy L.G."/>
            <person name="Martin F."/>
            <person name="Kauserud H."/>
        </authorList>
    </citation>
    <scope>NUCLEOTIDE SEQUENCE</scope>
    <source>
        <strain evidence="2">CBHHK002</strain>
    </source>
</reference>
<feature type="transmembrane region" description="Helical" evidence="1">
    <location>
        <begin position="25"/>
        <end position="43"/>
    </location>
</feature>
<keyword evidence="1" id="KW-0812">Transmembrane</keyword>
<gene>
    <name evidence="2" type="ORF">DFH08DRAFT_972321</name>
</gene>
<comment type="caution">
    <text evidence="2">The sequence shown here is derived from an EMBL/GenBank/DDBJ whole genome shotgun (WGS) entry which is preliminary data.</text>
</comment>
<dbReference type="AlphaFoldDB" id="A0AAD6ZBD6"/>
<accession>A0AAD6ZBD6</accession>
<keyword evidence="3" id="KW-1185">Reference proteome</keyword>
<protein>
    <submittedName>
        <fullName evidence="2">Uncharacterized protein</fullName>
    </submittedName>
</protein>
<name>A0AAD6ZBD6_9AGAR</name>
<feature type="transmembrane region" description="Helical" evidence="1">
    <location>
        <begin position="135"/>
        <end position="157"/>
    </location>
</feature>
<dbReference type="EMBL" id="JARIHO010000064">
    <property type="protein sequence ID" value="KAJ7314927.1"/>
    <property type="molecule type" value="Genomic_DNA"/>
</dbReference>
<proteinExistence type="predicted"/>
<dbReference type="Proteomes" id="UP001218218">
    <property type="component" value="Unassembled WGS sequence"/>
</dbReference>
<evidence type="ECO:0000313" key="2">
    <source>
        <dbReference type="EMBL" id="KAJ7314927.1"/>
    </source>
</evidence>
<feature type="transmembrane region" description="Helical" evidence="1">
    <location>
        <begin position="93"/>
        <end position="114"/>
    </location>
</feature>
<evidence type="ECO:0000313" key="3">
    <source>
        <dbReference type="Proteomes" id="UP001218218"/>
    </source>
</evidence>
<keyword evidence="1" id="KW-1133">Transmembrane helix</keyword>
<organism evidence="2 3">
    <name type="scientific">Mycena albidolilacea</name>
    <dbReference type="NCBI Taxonomy" id="1033008"/>
    <lineage>
        <taxon>Eukaryota</taxon>
        <taxon>Fungi</taxon>
        <taxon>Dikarya</taxon>
        <taxon>Basidiomycota</taxon>
        <taxon>Agaricomycotina</taxon>
        <taxon>Agaricomycetes</taxon>
        <taxon>Agaricomycetidae</taxon>
        <taxon>Agaricales</taxon>
        <taxon>Marasmiineae</taxon>
        <taxon>Mycenaceae</taxon>
        <taxon>Mycena</taxon>
    </lineage>
</organism>
<keyword evidence="1" id="KW-0472">Membrane</keyword>
<sequence>MSEEDNAQAQEICIQVTILRQVHLFATQVVVSLIMILRVYALYGSSLRVACLLLWIGACVIAVTVWSMNGQKAAPAFLEGCHVAIMRSTAIRAWQSLLFLDCTIFGFTVFNAYTTTRSMGPLANLPLHQVIARDGALYFATVAVTNFSNMSTFYFGLPLFRGALSTFSSCMAVTMVSRLMLNLHKQAEIGIFTDTSSSIEIFVDAAVYSEPEDTGLRLDSPIVEEGRGREA</sequence>
<evidence type="ECO:0000256" key="1">
    <source>
        <dbReference type="SAM" id="Phobius"/>
    </source>
</evidence>
<feature type="transmembrane region" description="Helical" evidence="1">
    <location>
        <begin position="50"/>
        <end position="68"/>
    </location>
</feature>